<keyword evidence="2" id="KW-1185">Reference proteome</keyword>
<evidence type="ECO:0000313" key="2">
    <source>
        <dbReference type="Proteomes" id="UP000427281"/>
    </source>
</evidence>
<dbReference type="AlphaFoldDB" id="A0A6I6A4N7"/>
<proteinExistence type="predicted"/>
<sequence>MQAEEVSPHDLLIWWQNQIPALAGIVSPYVRTRLKGELKPETCFLLRIAYFVAVVSEYESDLVDLWGPFSGMNSDSRQTLIDDLGLLQMDALVQYLSDYPDGTIPVYMTGAVASSLERRLCDYLNLHRGLVIDDLQQPIGQNVVELDSAEPLSGIAFEQMELLSLTHALVLMKYIESADAKMRLISEELACQGGEPPKSNLQLKRRCLDFRLDLNRHLNGYSNKMPLVAEEWFYDTLEIMDSASAWFGK</sequence>
<protein>
    <submittedName>
        <fullName evidence="1">Uncharacterized protein</fullName>
    </submittedName>
</protein>
<organism evidence="1 2">
    <name type="scientific">Gimesia benthica</name>
    <dbReference type="NCBI Taxonomy" id="2608982"/>
    <lineage>
        <taxon>Bacteria</taxon>
        <taxon>Pseudomonadati</taxon>
        <taxon>Planctomycetota</taxon>
        <taxon>Planctomycetia</taxon>
        <taxon>Planctomycetales</taxon>
        <taxon>Planctomycetaceae</taxon>
        <taxon>Gimesia</taxon>
    </lineage>
</organism>
<dbReference type="Proteomes" id="UP000427281">
    <property type="component" value="Chromosome"/>
</dbReference>
<dbReference type="EMBL" id="CP043930">
    <property type="protein sequence ID" value="QGQ21334.1"/>
    <property type="molecule type" value="Genomic_DNA"/>
</dbReference>
<dbReference type="RefSeq" id="WP_155362497.1">
    <property type="nucleotide sequence ID" value="NZ_CP043930.1"/>
</dbReference>
<name>A0A6I6A4N7_9PLAN</name>
<evidence type="ECO:0000313" key="1">
    <source>
        <dbReference type="EMBL" id="QGQ21334.1"/>
    </source>
</evidence>
<dbReference type="KEGG" id="gim:F1728_00860"/>
<accession>A0A6I6A4N7</accession>
<gene>
    <name evidence="1" type="ORF">F1728_00860</name>
</gene>
<reference evidence="1 2" key="1">
    <citation type="submission" date="2019-09" db="EMBL/GenBank/DDBJ databases">
        <title>Gimesia benthica sp. nov., a novel bacterium isolated from deep-sea water of the Northwest Indian Ocean.</title>
        <authorList>
            <person name="Dai X."/>
        </authorList>
    </citation>
    <scope>NUCLEOTIDE SEQUENCE [LARGE SCALE GENOMIC DNA]</scope>
    <source>
        <strain evidence="1 2">E7</strain>
    </source>
</reference>